<feature type="compositionally biased region" description="Pro residues" evidence="1">
    <location>
        <begin position="512"/>
        <end position="524"/>
    </location>
</feature>
<feature type="region of interest" description="Disordered" evidence="1">
    <location>
        <begin position="805"/>
        <end position="1006"/>
    </location>
</feature>
<name>A0AA45R566_9PSEU</name>
<sequence>MGEAVSVRALGFWRAVELFDQPELGEVERVRAGEPLPWDAEHPLARRELPSGTEWRHVVHVGIHPRGKALAVLAGAFGAPTPDADGDGALARFAVDDSGRALLGSAALSAAAWATGEVGLNGAAVLGRLTGFAQAQERFAAEFRATALGRLGHTELAACEDAAVRATGFSPADAEIGVTSTAVPRGSGTAWLPEPTSPFLAELDAAEPTAPALRDHLAGEPPELGPADADAVHELVVGVLVRRARDLAELGHPREAFSGLRFRWLTADRAREVSAWRPELAGGGVLAVSADETTARAAGAAVRPAPAAADGATGHDWPLALTLVDRADRERFDEELWTGGAGLLDLLKTWEDNGPRRPWSDAVAAFRAARLLVDDLHARRAAASRAVDREPVLREELDRARAGLTAAIARLAEVRAHRDQLAQVERAAVDAHAKLEQEAAQQFAAIQHQVWDWNQELERRKGEHREHRKLRPALWKRVAKQDSDQHLWSWRDTWLSDRVKLAEAELKRLHATPPPQAPPPPPRTPGLDAAEQAVRAAVLAQADHEWVISERTAELARVEELLPVAAELFAGRERAEPWTDPEWTAARDALLLAALELHREFLGHEARAVRRNLQAVADLIAGESSPEMPDGAVGEAWRTLFLVTPLISVTAESGARLLAGAGPDSLGWLLLDRAVPPARAVGALRRARRVLAVGDGEPGTTPVERLLGPRWAALEAAAAAAATAALAAAAASAAPAHGAVGNPAPGQGFGGPGAGHGGGLPGGLPGSGLPGSGVAGHGLPGNGVAGSGLPGGGAAGPGLPGAGAPGAGMPGAGSAGSGLSGTWMTGGGAPGGGVPNSGTFSPGTPNPGTLNPGARVPGVPNHGTFNPGARVPGVPNPGTLSPGARVPGASFPGTLNPGARVPGAPGGPMPTGQAFGGPAPTGQVPAGSIPVTPAPVSSSPSGPSPSGPSATGPSATGLSPAGPSATGHTPTDPVPNADPQTSGGDRPDNPDPGFSGRDLFGGDPRA</sequence>
<reference evidence="2" key="1">
    <citation type="submission" date="2021-04" db="EMBL/GenBank/DDBJ databases">
        <title>Genomic sequence of Actinosynnema pretiosum subsp. pretiosum ATCC 31280 (C-14919).</title>
        <authorList>
            <person name="Bai L."/>
            <person name="Wang X."/>
            <person name="Xiao Y."/>
        </authorList>
    </citation>
    <scope>NUCLEOTIDE SEQUENCE</scope>
    <source>
        <strain evidence="2">ATCC 31280</strain>
    </source>
</reference>
<accession>A0AA45R566</accession>
<evidence type="ECO:0000313" key="3">
    <source>
        <dbReference type="Proteomes" id="UP000677152"/>
    </source>
</evidence>
<feature type="compositionally biased region" description="Gly residues" evidence="1">
    <location>
        <begin position="747"/>
        <end position="782"/>
    </location>
</feature>
<feature type="compositionally biased region" description="Low complexity" evidence="1">
    <location>
        <begin position="836"/>
        <end position="853"/>
    </location>
</feature>
<evidence type="ECO:0000313" key="2">
    <source>
        <dbReference type="EMBL" id="QUF05641.1"/>
    </source>
</evidence>
<organism evidence="2 3">
    <name type="scientific">Actinosynnema pretiosum subsp. pretiosum</name>
    <dbReference type="NCBI Taxonomy" id="103721"/>
    <lineage>
        <taxon>Bacteria</taxon>
        <taxon>Bacillati</taxon>
        <taxon>Actinomycetota</taxon>
        <taxon>Actinomycetes</taxon>
        <taxon>Pseudonocardiales</taxon>
        <taxon>Pseudonocardiaceae</taxon>
        <taxon>Actinosynnema</taxon>
    </lineage>
</organism>
<dbReference type="EMBL" id="CP073249">
    <property type="protein sequence ID" value="QUF05641.1"/>
    <property type="molecule type" value="Genomic_DNA"/>
</dbReference>
<proteinExistence type="predicted"/>
<feature type="compositionally biased region" description="Gly residues" evidence="1">
    <location>
        <begin position="805"/>
        <end position="835"/>
    </location>
</feature>
<gene>
    <name evidence="2" type="ORF">KCV87_05960</name>
</gene>
<feature type="region of interest" description="Disordered" evidence="1">
    <location>
        <begin position="509"/>
        <end position="528"/>
    </location>
</feature>
<feature type="compositionally biased region" description="Low complexity" evidence="1">
    <location>
        <begin position="947"/>
        <end position="956"/>
    </location>
</feature>
<feature type="region of interest" description="Disordered" evidence="1">
    <location>
        <begin position="743"/>
        <end position="782"/>
    </location>
</feature>
<feature type="compositionally biased region" description="Low complexity" evidence="1">
    <location>
        <begin position="930"/>
        <end position="941"/>
    </location>
</feature>
<evidence type="ECO:0000256" key="1">
    <source>
        <dbReference type="SAM" id="MobiDB-lite"/>
    </source>
</evidence>
<dbReference type="Proteomes" id="UP000677152">
    <property type="component" value="Chromosome"/>
</dbReference>
<protein>
    <submittedName>
        <fullName evidence="2">Uncharacterized protein</fullName>
    </submittedName>
</protein>
<dbReference type="AlphaFoldDB" id="A0AA45R566"/>